<dbReference type="AlphaFoldDB" id="A0A3D8TY63"/>
<dbReference type="Gene3D" id="1.10.530.10">
    <property type="match status" value="1"/>
</dbReference>
<accession>A0A3D8TY63</accession>
<dbReference type="InterPro" id="IPR023346">
    <property type="entry name" value="Lysozyme-like_dom_sf"/>
</dbReference>
<dbReference type="RefSeq" id="WP_115778943.1">
    <property type="nucleotide sequence ID" value="NZ_NJNR01000043.1"/>
</dbReference>
<dbReference type="EMBL" id="NJNR01000043">
    <property type="protein sequence ID" value="RDX07045.1"/>
    <property type="molecule type" value="Genomic_DNA"/>
</dbReference>
<dbReference type="InterPro" id="IPR011098">
    <property type="entry name" value="G5_dom"/>
</dbReference>
<proteinExistence type="predicted"/>
<name>A0A3D8TY63_BIFLN</name>
<dbReference type="SUPFAM" id="SSF53955">
    <property type="entry name" value="Lysozyme-like"/>
    <property type="match status" value="1"/>
</dbReference>
<evidence type="ECO:0000259" key="2">
    <source>
        <dbReference type="PROSITE" id="PS51109"/>
    </source>
</evidence>
<keyword evidence="1" id="KW-0732">Signal</keyword>
<evidence type="ECO:0000256" key="1">
    <source>
        <dbReference type="ARBA" id="ARBA00022729"/>
    </source>
</evidence>
<evidence type="ECO:0000313" key="4">
    <source>
        <dbReference type="Proteomes" id="UP000257074"/>
    </source>
</evidence>
<dbReference type="PROSITE" id="PS51109">
    <property type="entry name" value="G5"/>
    <property type="match status" value="1"/>
</dbReference>
<dbReference type="Pfam" id="PF03990">
    <property type="entry name" value="DUF348"/>
    <property type="match status" value="1"/>
</dbReference>
<sequence length="336" mass="36045">MTRHAKPTRMLRPLNKRQWMKIAAVVAAAGLLGAAGLVSRSFYHADDVKPISTITSFSATDSAASRSATRGAINSADKNTTFVTVKINGDSRVVLGEKANMTTVKDVLETGDITLDPDDAVSPSLKSKVTEATVVTINRADADVETNDTEIAFNEVRKETSSLPKGQEKVETEGQKGIMETTSLIKRAGDKVISSNVFASWVKKAPVDKVILVGAGSTESPSTSSSSSADLGTTVPAGEVQSWAHQYLLDNGYSEADFTAANYIINHESGWSPTATNPTSGAYGLGQAYPGSKMASAGADWQTNYKTQFKWFISYCEQRYGGIVAAYNYWIAHNNY</sequence>
<evidence type="ECO:0000313" key="3">
    <source>
        <dbReference type="EMBL" id="RDX07045.1"/>
    </source>
</evidence>
<gene>
    <name evidence="3" type="ORF">CE169_07835</name>
</gene>
<protein>
    <recommendedName>
        <fullName evidence="2">G5 domain-containing protein</fullName>
    </recommendedName>
</protein>
<comment type="caution">
    <text evidence="3">The sequence shown here is derived from an EMBL/GenBank/DDBJ whole genome shotgun (WGS) entry which is preliminary data.</text>
</comment>
<dbReference type="InterPro" id="IPR007137">
    <property type="entry name" value="DUF348"/>
</dbReference>
<dbReference type="SMART" id="SM01208">
    <property type="entry name" value="G5"/>
    <property type="match status" value="1"/>
</dbReference>
<dbReference type="InterPro" id="IPR006311">
    <property type="entry name" value="TAT_signal"/>
</dbReference>
<dbReference type="PROSITE" id="PS51318">
    <property type="entry name" value="TAT"/>
    <property type="match status" value="1"/>
</dbReference>
<feature type="domain" description="G5" evidence="2">
    <location>
        <begin position="137"/>
        <end position="217"/>
    </location>
</feature>
<organism evidence="3 4">
    <name type="scientific">Bifidobacterium longum</name>
    <dbReference type="NCBI Taxonomy" id="216816"/>
    <lineage>
        <taxon>Bacteria</taxon>
        <taxon>Bacillati</taxon>
        <taxon>Actinomycetota</taxon>
        <taxon>Actinomycetes</taxon>
        <taxon>Bifidobacteriales</taxon>
        <taxon>Bifidobacteriaceae</taxon>
        <taxon>Bifidobacterium</taxon>
    </lineage>
</organism>
<dbReference type="Proteomes" id="UP000257074">
    <property type="component" value="Unassembled WGS sequence"/>
</dbReference>
<reference evidence="3 4" key="1">
    <citation type="journal article" date="2017" name="Anaerobe">
        <title>Quantification, isolation and characterization of Bifidobacterium from the vaginal microbiomes of reproductive aged women.</title>
        <authorList>
            <person name="Freitas A.C."/>
            <person name="Hill J.E."/>
        </authorList>
    </citation>
    <scope>NUCLEOTIDE SEQUENCE [LARGE SCALE GENOMIC DNA]</scope>
    <source>
        <strain evidence="3 4">N6D05</strain>
    </source>
</reference>
<dbReference type="Pfam" id="PF07501">
    <property type="entry name" value="G5"/>
    <property type="match status" value="1"/>
</dbReference>
<dbReference type="Gene3D" id="2.20.230.10">
    <property type="entry name" value="Resuscitation-promoting factor rpfb"/>
    <property type="match status" value="1"/>
</dbReference>